<organism evidence="1">
    <name type="scientific">Siphoviridae sp. ctOkv13</name>
    <dbReference type="NCBI Taxonomy" id="2826314"/>
    <lineage>
        <taxon>Viruses</taxon>
        <taxon>Duplodnaviria</taxon>
        <taxon>Heunggongvirae</taxon>
        <taxon>Uroviricota</taxon>
        <taxon>Caudoviricetes</taxon>
    </lineage>
</organism>
<dbReference type="EMBL" id="BK014805">
    <property type="protein sequence ID" value="DAD76607.1"/>
    <property type="molecule type" value="Genomic_DNA"/>
</dbReference>
<protein>
    <submittedName>
        <fullName evidence="1">Uncharacterized protein</fullName>
    </submittedName>
</protein>
<name>A0A8S5M3F2_9CAUD</name>
<sequence>MCQINMNQMSEKDINMIKEICLKERKYEPAT</sequence>
<proteinExistence type="predicted"/>
<accession>A0A8S5M3F2</accession>
<reference evidence="1" key="1">
    <citation type="journal article" date="2021" name="Proc. Natl. Acad. Sci. U.S.A.">
        <title>A Catalog of Tens of Thousands of Viruses from Human Metagenomes Reveals Hidden Associations with Chronic Diseases.</title>
        <authorList>
            <person name="Tisza M.J."/>
            <person name="Buck C.B."/>
        </authorList>
    </citation>
    <scope>NUCLEOTIDE SEQUENCE</scope>
    <source>
        <strain evidence="1">CtOkv13</strain>
    </source>
</reference>
<evidence type="ECO:0000313" key="1">
    <source>
        <dbReference type="EMBL" id="DAD76607.1"/>
    </source>
</evidence>